<dbReference type="EMBL" id="WBKG01000043">
    <property type="protein sequence ID" value="KAB1979274.1"/>
    <property type="molecule type" value="Genomic_DNA"/>
</dbReference>
<evidence type="ECO:0000313" key="1">
    <source>
        <dbReference type="EMBL" id="KAB1979274.1"/>
    </source>
</evidence>
<gene>
    <name evidence="1" type="ORF">F8144_36530</name>
</gene>
<dbReference type="RefSeq" id="WP_151473724.1">
    <property type="nucleotide sequence ID" value="NZ_WBKG01000043.1"/>
</dbReference>
<organism evidence="1 2">
    <name type="scientific">Streptomyces triticiradicis</name>
    <dbReference type="NCBI Taxonomy" id="2651189"/>
    <lineage>
        <taxon>Bacteria</taxon>
        <taxon>Bacillati</taxon>
        <taxon>Actinomycetota</taxon>
        <taxon>Actinomycetes</taxon>
        <taxon>Kitasatosporales</taxon>
        <taxon>Streptomycetaceae</taxon>
        <taxon>Streptomyces</taxon>
    </lineage>
</organism>
<accession>A0A7J5D5M0</accession>
<sequence>MLRVVYHPANLEAGRLSDWYEDRGFVEFRVARDTKASQFIPSLNETLRNFLTHGHWYQVWEGEVVSADHPSSPIRVTFEPSPFHPAPPVDLREHKGHVAVYLAPTATIEEIAPILNASVEEVLDGGQWFQLWHGEIVTMDSPDSMAA</sequence>
<reference evidence="1 2" key="1">
    <citation type="submission" date="2019-09" db="EMBL/GenBank/DDBJ databases">
        <title>Isolation and identification of active actinomycetes.</title>
        <authorList>
            <person name="Yu Z."/>
            <person name="Han C."/>
            <person name="Yu B."/>
        </authorList>
    </citation>
    <scope>NUCLEOTIDE SEQUENCE [LARGE SCALE GENOMIC DNA]</scope>
    <source>
        <strain evidence="1 2">NEAU-H2</strain>
    </source>
</reference>
<protein>
    <submittedName>
        <fullName evidence="1">Uncharacterized protein</fullName>
    </submittedName>
</protein>
<dbReference type="AlphaFoldDB" id="A0A7J5D5M0"/>
<name>A0A7J5D5M0_9ACTN</name>
<proteinExistence type="predicted"/>
<comment type="caution">
    <text evidence="1">The sequence shown here is derived from an EMBL/GenBank/DDBJ whole genome shotgun (WGS) entry which is preliminary data.</text>
</comment>
<keyword evidence="2" id="KW-1185">Reference proteome</keyword>
<dbReference type="Proteomes" id="UP000442990">
    <property type="component" value="Unassembled WGS sequence"/>
</dbReference>
<evidence type="ECO:0000313" key="2">
    <source>
        <dbReference type="Proteomes" id="UP000442990"/>
    </source>
</evidence>